<comment type="caution">
    <text evidence="5">The sequence shown here is derived from an EMBL/GenBank/DDBJ whole genome shotgun (WGS) entry which is preliminary data.</text>
</comment>
<evidence type="ECO:0000313" key="5">
    <source>
        <dbReference type="EMBL" id="MFC6177186.1"/>
    </source>
</evidence>
<dbReference type="SUPFAM" id="SSF53448">
    <property type="entry name" value="Nucleotide-diphospho-sugar transferases"/>
    <property type="match status" value="1"/>
</dbReference>
<keyword evidence="4" id="KW-0472">Membrane</keyword>
<feature type="transmembrane region" description="Helical" evidence="4">
    <location>
        <begin position="305"/>
        <end position="327"/>
    </location>
</feature>
<feature type="transmembrane region" description="Helical" evidence="4">
    <location>
        <begin position="6"/>
        <end position="23"/>
    </location>
</feature>
<reference evidence="6" key="1">
    <citation type="journal article" date="2019" name="Int. J. Syst. Evol. Microbiol.">
        <title>The Global Catalogue of Microorganisms (GCM) 10K type strain sequencing project: providing services to taxonomists for standard genome sequencing and annotation.</title>
        <authorList>
            <consortium name="The Broad Institute Genomics Platform"/>
            <consortium name="The Broad Institute Genome Sequencing Center for Infectious Disease"/>
            <person name="Wu L."/>
            <person name="Ma J."/>
        </authorList>
    </citation>
    <scope>NUCLEOTIDE SEQUENCE [LARGE SCALE GENOMIC DNA]</scope>
    <source>
        <strain evidence="6">CCM 8927</strain>
    </source>
</reference>
<keyword evidence="4" id="KW-1133">Transmembrane helix</keyword>
<evidence type="ECO:0000256" key="2">
    <source>
        <dbReference type="ARBA" id="ARBA00022676"/>
    </source>
</evidence>
<gene>
    <name evidence="5" type="ORF">ACFQAV_10055</name>
</gene>
<dbReference type="Gene3D" id="3.90.550.10">
    <property type="entry name" value="Spore Coat Polysaccharide Biosynthesis Protein SpsA, Chain A"/>
    <property type="match status" value="1"/>
</dbReference>
<organism evidence="5 6">
    <name type="scientific">Companilactobacillus huachuanensis</name>
    <dbReference type="NCBI Taxonomy" id="2559914"/>
    <lineage>
        <taxon>Bacteria</taxon>
        <taxon>Bacillati</taxon>
        <taxon>Bacillota</taxon>
        <taxon>Bacilli</taxon>
        <taxon>Lactobacillales</taxon>
        <taxon>Lactobacillaceae</taxon>
        <taxon>Companilactobacillus</taxon>
    </lineage>
</organism>
<name>A0ABW1RPD8_9LACO</name>
<evidence type="ECO:0000313" key="6">
    <source>
        <dbReference type="Proteomes" id="UP001596288"/>
    </source>
</evidence>
<sequence length="429" mass="49425">MVIYLIAVTVFMIQCFIMFFIYLTEKKPPKHDSVVDSKSTVPTDEFFYFILIPCLNEGKVIQNTLQNVLRLPGRKHIFVIDDDSVDDTLIKVNSVSGPISTIKRKLPTAQTGKGDSLNTAMPMIKVYIHRHHLDPNRCIVGVIDADGVLSNNSIDKLNESFSNSRTDAVQLRVKMKAPKKILQIFQDIEFFTINHLTQMFRSYLGAVALCGNGQFFRYSSITQRLGAAPWGNALLEDYELTLRMELNGIRIHYIGNAYVDQEALLSVKKLILQRARWAQGGFNCWKYFKKIFTSRKMSPAQKFDAYFFFFQPILNLLADFSIIYLTAKFIFIHLNNPEFMSVVFIVLAVLGLFFGTMFTLIYLHQLKLHKHIGQIMKSDDMLNFRVKIKKAFLAVGLISYIYIILFFSLLISIYHELIGEQTWNKTNRI</sequence>
<dbReference type="InterPro" id="IPR029044">
    <property type="entry name" value="Nucleotide-diphossugar_trans"/>
</dbReference>
<dbReference type="GO" id="GO:0016757">
    <property type="term" value="F:glycosyltransferase activity"/>
    <property type="evidence" value="ECO:0007669"/>
    <property type="project" value="UniProtKB-KW"/>
</dbReference>
<keyword evidence="6" id="KW-1185">Reference proteome</keyword>
<feature type="transmembrane region" description="Helical" evidence="4">
    <location>
        <begin position="391"/>
        <end position="414"/>
    </location>
</feature>
<keyword evidence="3 5" id="KW-0808">Transferase</keyword>
<evidence type="ECO:0000256" key="4">
    <source>
        <dbReference type="SAM" id="Phobius"/>
    </source>
</evidence>
<dbReference type="RefSeq" id="WP_171000553.1">
    <property type="nucleotide sequence ID" value="NZ_BJDF01000020.1"/>
</dbReference>
<dbReference type="EMBL" id="JBHSSF010000024">
    <property type="protein sequence ID" value="MFC6177186.1"/>
    <property type="molecule type" value="Genomic_DNA"/>
</dbReference>
<keyword evidence="2 5" id="KW-0328">Glycosyltransferase</keyword>
<comment type="similarity">
    <text evidence="1">Belongs to the glycosyltransferase 2 family.</text>
</comment>
<accession>A0ABW1RPD8</accession>
<evidence type="ECO:0000256" key="3">
    <source>
        <dbReference type="ARBA" id="ARBA00022679"/>
    </source>
</evidence>
<dbReference type="PANTHER" id="PTHR43630">
    <property type="entry name" value="POLY-BETA-1,6-N-ACETYL-D-GLUCOSAMINE SYNTHASE"/>
    <property type="match status" value="1"/>
</dbReference>
<dbReference type="Pfam" id="PF13641">
    <property type="entry name" value="Glyco_tranf_2_3"/>
    <property type="match status" value="1"/>
</dbReference>
<dbReference type="EC" id="2.4.-.-" evidence="5"/>
<feature type="transmembrane region" description="Helical" evidence="4">
    <location>
        <begin position="339"/>
        <end position="363"/>
    </location>
</feature>
<keyword evidence="4" id="KW-0812">Transmembrane</keyword>
<protein>
    <submittedName>
        <fullName evidence="5">Glycosyltransferase family 2 protein</fullName>
        <ecNumber evidence="5">2.4.-.-</ecNumber>
    </submittedName>
</protein>
<dbReference type="PANTHER" id="PTHR43630:SF1">
    <property type="entry name" value="POLY-BETA-1,6-N-ACETYL-D-GLUCOSAMINE SYNTHASE"/>
    <property type="match status" value="1"/>
</dbReference>
<dbReference type="Proteomes" id="UP001596288">
    <property type="component" value="Unassembled WGS sequence"/>
</dbReference>
<evidence type="ECO:0000256" key="1">
    <source>
        <dbReference type="ARBA" id="ARBA00006739"/>
    </source>
</evidence>
<proteinExistence type="inferred from homology"/>